<dbReference type="InterPro" id="IPR028994">
    <property type="entry name" value="Integrin_alpha_N"/>
</dbReference>
<reference evidence="2" key="1">
    <citation type="submission" date="2022-11" db="UniProtKB">
        <authorList>
            <consortium name="WormBaseParasite"/>
        </authorList>
    </citation>
    <scope>IDENTIFICATION</scope>
</reference>
<evidence type="ECO:0000313" key="1">
    <source>
        <dbReference type="Proteomes" id="UP000887565"/>
    </source>
</evidence>
<protein>
    <submittedName>
        <fullName evidence="2">Uncharacterized protein</fullName>
    </submittedName>
</protein>
<dbReference type="Gene3D" id="2.130.10.130">
    <property type="entry name" value="Integrin alpha, N-terminal"/>
    <property type="match status" value="1"/>
</dbReference>
<proteinExistence type="predicted"/>
<sequence>MLIAVWGPSDQFFLACAESMLTNFICLEREQIPLEQYICIIAMDFEIANDWRNVRELYSNNIMNVHFVFLLLSSLDRRFNVYASEIWGEILAFVDVNYDRFTDLIVKRDQLLVVYRSITEETDLKFTERSKFIEDPSYNNDFTTKGEILNVAAGDFNADSYPDLLVSTVKQDNNGNSRGAVDVTICWGSDKSLTCDFSNTYTFKQQPLILNCDDDTITDFMAVSLDGRILCYQGKKNPKILDPVIMSDLQNITLLNSAHAFVVLGQASWWNFPAHVSSSSEESGNGIDENLVVRSGDYTQNGFPDILVVLAGTKNKSQAQAFFIENVPCNLPSQISKNCTSFGRTFALSFTPLTPCAYVKTATFFDLGEDGTLDLLYECRNDTKPLDKFGYKAPPKYNIEFTNWNTDHDTTFLKVQTYTATCNYCPEEFGGIKTDLVSIGTAIPIPQFLKKKTDFRRELRRKAVTFGQKGQEHEKVHEILAKLNVYVSNQHQENGDQEIRIDYDAGRVGTNETELLE</sequence>
<dbReference type="GO" id="GO:0005886">
    <property type="term" value="C:plasma membrane"/>
    <property type="evidence" value="ECO:0007669"/>
    <property type="project" value="TreeGrafter"/>
</dbReference>
<dbReference type="Proteomes" id="UP000887565">
    <property type="component" value="Unplaced"/>
</dbReference>
<dbReference type="PANTHER" id="PTHR13412:SF0">
    <property type="entry name" value="T-CELL IMMUNOMODULATORY PROTEIN"/>
    <property type="match status" value="1"/>
</dbReference>
<dbReference type="WBParaSite" id="nRc.2.0.1.t00378-RA">
    <property type="protein sequence ID" value="nRc.2.0.1.t00378-RA"/>
    <property type="gene ID" value="nRc.2.0.1.g00378"/>
</dbReference>
<dbReference type="PANTHER" id="PTHR13412">
    <property type="entry name" value="T-CELL IMMUNOMODULATORY PROTEIN HOMOLOG"/>
    <property type="match status" value="1"/>
</dbReference>
<dbReference type="AlphaFoldDB" id="A0A915HFJ8"/>
<dbReference type="InterPro" id="IPR024881">
    <property type="entry name" value="Tip"/>
</dbReference>
<accession>A0A915HFJ8</accession>
<dbReference type="SUPFAM" id="SSF69318">
    <property type="entry name" value="Integrin alpha N-terminal domain"/>
    <property type="match status" value="1"/>
</dbReference>
<name>A0A915HFJ8_ROMCU</name>
<evidence type="ECO:0000313" key="2">
    <source>
        <dbReference type="WBParaSite" id="nRc.2.0.1.t00378-RA"/>
    </source>
</evidence>
<organism evidence="1 2">
    <name type="scientific">Romanomermis culicivorax</name>
    <name type="common">Nematode worm</name>
    <dbReference type="NCBI Taxonomy" id="13658"/>
    <lineage>
        <taxon>Eukaryota</taxon>
        <taxon>Metazoa</taxon>
        <taxon>Ecdysozoa</taxon>
        <taxon>Nematoda</taxon>
        <taxon>Enoplea</taxon>
        <taxon>Dorylaimia</taxon>
        <taxon>Mermithida</taxon>
        <taxon>Mermithoidea</taxon>
        <taxon>Mermithidae</taxon>
        <taxon>Romanomermis</taxon>
    </lineage>
</organism>
<keyword evidence="1" id="KW-1185">Reference proteome</keyword>